<dbReference type="Gene3D" id="3.40.50.1820">
    <property type="entry name" value="alpha/beta hydrolase"/>
    <property type="match status" value="1"/>
</dbReference>
<dbReference type="EMBL" id="MU863725">
    <property type="protein sequence ID" value="KAK4096257.1"/>
    <property type="molecule type" value="Genomic_DNA"/>
</dbReference>
<dbReference type="InterPro" id="IPR050654">
    <property type="entry name" value="AChE-related_enzymes"/>
</dbReference>
<feature type="signal peptide" evidence="3">
    <location>
        <begin position="1"/>
        <end position="18"/>
    </location>
</feature>
<dbReference type="PANTHER" id="PTHR43918">
    <property type="entry name" value="ACETYLCHOLINESTERASE"/>
    <property type="match status" value="1"/>
</dbReference>
<keyword evidence="6" id="KW-1185">Reference proteome</keyword>
<dbReference type="AlphaFoldDB" id="A0AAN6PQV6"/>
<evidence type="ECO:0000259" key="4">
    <source>
        <dbReference type="Pfam" id="PF00135"/>
    </source>
</evidence>
<dbReference type="InterPro" id="IPR029058">
    <property type="entry name" value="AB_hydrolase_fold"/>
</dbReference>
<dbReference type="GO" id="GO:0052689">
    <property type="term" value="F:carboxylic ester hydrolase activity"/>
    <property type="evidence" value="ECO:0007669"/>
    <property type="project" value="TreeGrafter"/>
</dbReference>
<proteinExistence type="inferred from homology"/>
<sequence length="515" mass="55752">MRSVSFVTAALAIPLAAASYCHPPKWTLGQTVKTTSGPVDGHAASVASKVSEYLGIPYAQPPVGSLRFQPPVRYNGSKHLDGKNFGFSCIPSNLTAFDAEYPQELIEEYGITDVGLELIRSINNPGIPVSEDCLTLNIWTKPQMGEKRKAVMVWLHGGTFISGSSAVPDYNGQFFADQEDIVLVTIDYRVSFFGFPGNPHGPRNLGLLDQRLAVEWVRDNIAGFGGNPSRITLFGESAGGASVDHHTHAFAFDPIIAAAIPMSGTVKGIAPRPAADAATALGCGDALTPHTEILTCMQSLPSQQIHATLRNVVDSPILMPYSPSIDEALVFSSPETRPIANIPMLVGNTDNESGLFRIFVPPIFPGNASREVAFWRGYNQAKFSCPAGARAARNAREGLPTWRYRWHGVFPNTQLGTRQPSGAYHYSEMATLFGTLDGGNTKEQEKVGRWLRGAWAAFARDPVRGLEKYGKGNGKGKGKGNRWPGFEEEGETLARIGFEGREVSFVRGDFYDAGC</sequence>
<dbReference type="Pfam" id="PF00135">
    <property type="entry name" value="COesterase"/>
    <property type="match status" value="1"/>
</dbReference>
<accession>A0AAN6PQV6</accession>
<comment type="caution">
    <text evidence="5">The sequence shown here is derived from an EMBL/GenBank/DDBJ whole genome shotgun (WGS) entry which is preliminary data.</text>
</comment>
<evidence type="ECO:0000313" key="6">
    <source>
        <dbReference type="Proteomes" id="UP001305647"/>
    </source>
</evidence>
<name>A0AAN6PQV6_9PEZI</name>
<evidence type="ECO:0000256" key="1">
    <source>
        <dbReference type="ARBA" id="ARBA00005964"/>
    </source>
</evidence>
<reference evidence="5" key="2">
    <citation type="submission" date="2023-05" db="EMBL/GenBank/DDBJ databases">
        <authorList>
            <consortium name="Lawrence Berkeley National Laboratory"/>
            <person name="Steindorff A."/>
            <person name="Hensen N."/>
            <person name="Bonometti L."/>
            <person name="Westerberg I."/>
            <person name="Brannstrom I.O."/>
            <person name="Guillou S."/>
            <person name="Cros-Aarteil S."/>
            <person name="Calhoun S."/>
            <person name="Haridas S."/>
            <person name="Kuo A."/>
            <person name="Mondo S."/>
            <person name="Pangilinan J."/>
            <person name="Riley R."/>
            <person name="Labutti K."/>
            <person name="Andreopoulos B."/>
            <person name="Lipzen A."/>
            <person name="Chen C."/>
            <person name="Yanf M."/>
            <person name="Daum C."/>
            <person name="Ng V."/>
            <person name="Clum A."/>
            <person name="Ohm R."/>
            <person name="Martin F."/>
            <person name="Silar P."/>
            <person name="Natvig D."/>
            <person name="Lalanne C."/>
            <person name="Gautier V."/>
            <person name="Ament-Velasquez S.L."/>
            <person name="Kruys A."/>
            <person name="Hutchinson M.I."/>
            <person name="Powell A.J."/>
            <person name="Barry K."/>
            <person name="Miller A.N."/>
            <person name="Grigoriev I.V."/>
            <person name="Debuchy R."/>
            <person name="Gladieux P."/>
            <person name="Thoren M.H."/>
            <person name="Johannesson H."/>
        </authorList>
    </citation>
    <scope>NUCLEOTIDE SEQUENCE</scope>
    <source>
        <strain evidence="5">CBS 757.83</strain>
    </source>
</reference>
<feature type="chain" id="PRO_5042672006" description="Carboxylic ester hydrolase" evidence="3">
    <location>
        <begin position="19"/>
        <end position="515"/>
    </location>
</feature>
<gene>
    <name evidence="5" type="ORF">N658DRAFT_511352</name>
</gene>
<dbReference type="EC" id="3.1.1.-" evidence="3"/>
<organism evidence="5 6">
    <name type="scientific">Parathielavia hyrcaniae</name>
    <dbReference type="NCBI Taxonomy" id="113614"/>
    <lineage>
        <taxon>Eukaryota</taxon>
        <taxon>Fungi</taxon>
        <taxon>Dikarya</taxon>
        <taxon>Ascomycota</taxon>
        <taxon>Pezizomycotina</taxon>
        <taxon>Sordariomycetes</taxon>
        <taxon>Sordariomycetidae</taxon>
        <taxon>Sordariales</taxon>
        <taxon>Chaetomiaceae</taxon>
        <taxon>Parathielavia</taxon>
    </lineage>
</organism>
<comment type="similarity">
    <text evidence="1 3">Belongs to the type-B carboxylesterase/lipase family.</text>
</comment>
<evidence type="ECO:0000256" key="2">
    <source>
        <dbReference type="ARBA" id="ARBA00022801"/>
    </source>
</evidence>
<dbReference type="InterPro" id="IPR002018">
    <property type="entry name" value="CarbesteraseB"/>
</dbReference>
<dbReference type="PROSITE" id="PS00122">
    <property type="entry name" value="CARBOXYLESTERASE_B_1"/>
    <property type="match status" value="1"/>
</dbReference>
<feature type="domain" description="Carboxylesterase type B" evidence="4">
    <location>
        <begin position="30"/>
        <end position="360"/>
    </location>
</feature>
<dbReference type="PANTHER" id="PTHR43918:SF4">
    <property type="entry name" value="CARBOXYLIC ESTER HYDROLASE"/>
    <property type="match status" value="1"/>
</dbReference>
<protein>
    <recommendedName>
        <fullName evidence="3">Carboxylic ester hydrolase</fullName>
        <ecNumber evidence="3">3.1.1.-</ecNumber>
    </recommendedName>
</protein>
<dbReference type="InterPro" id="IPR019826">
    <property type="entry name" value="Carboxylesterase_B_AS"/>
</dbReference>
<keyword evidence="2 3" id="KW-0378">Hydrolase</keyword>
<evidence type="ECO:0000256" key="3">
    <source>
        <dbReference type="RuleBase" id="RU361235"/>
    </source>
</evidence>
<dbReference type="SUPFAM" id="SSF53474">
    <property type="entry name" value="alpha/beta-Hydrolases"/>
    <property type="match status" value="1"/>
</dbReference>
<reference evidence="5" key="1">
    <citation type="journal article" date="2023" name="Mol. Phylogenet. Evol.">
        <title>Genome-scale phylogeny and comparative genomics of the fungal order Sordariales.</title>
        <authorList>
            <person name="Hensen N."/>
            <person name="Bonometti L."/>
            <person name="Westerberg I."/>
            <person name="Brannstrom I.O."/>
            <person name="Guillou S."/>
            <person name="Cros-Aarteil S."/>
            <person name="Calhoun S."/>
            <person name="Haridas S."/>
            <person name="Kuo A."/>
            <person name="Mondo S."/>
            <person name="Pangilinan J."/>
            <person name="Riley R."/>
            <person name="LaButti K."/>
            <person name="Andreopoulos B."/>
            <person name="Lipzen A."/>
            <person name="Chen C."/>
            <person name="Yan M."/>
            <person name="Daum C."/>
            <person name="Ng V."/>
            <person name="Clum A."/>
            <person name="Steindorff A."/>
            <person name="Ohm R.A."/>
            <person name="Martin F."/>
            <person name="Silar P."/>
            <person name="Natvig D.O."/>
            <person name="Lalanne C."/>
            <person name="Gautier V."/>
            <person name="Ament-Velasquez S.L."/>
            <person name="Kruys A."/>
            <person name="Hutchinson M.I."/>
            <person name="Powell A.J."/>
            <person name="Barry K."/>
            <person name="Miller A.N."/>
            <person name="Grigoriev I.V."/>
            <person name="Debuchy R."/>
            <person name="Gladieux P."/>
            <person name="Hiltunen Thoren M."/>
            <person name="Johannesson H."/>
        </authorList>
    </citation>
    <scope>NUCLEOTIDE SEQUENCE</scope>
    <source>
        <strain evidence="5">CBS 757.83</strain>
    </source>
</reference>
<evidence type="ECO:0000313" key="5">
    <source>
        <dbReference type="EMBL" id="KAK4096257.1"/>
    </source>
</evidence>
<dbReference type="Proteomes" id="UP001305647">
    <property type="component" value="Unassembled WGS sequence"/>
</dbReference>
<keyword evidence="3" id="KW-0732">Signal</keyword>